<evidence type="ECO:0000256" key="2">
    <source>
        <dbReference type="ARBA" id="ARBA00022737"/>
    </source>
</evidence>
<dbReference type="Proteomes" id="UP001652582">
    <property type="component" value="Chromosome 20"/>
</dbReference>
<dbReference type="OrthoDB" id="10254927at2759"/>
<dbReference type="CDD" id="cd02440">
    <property type="entry name" value="AdoMet_MTases"/>
    <property type="match status" value="1"/>
</dbReference>
<dbReference type="Gene3D" id="1.25.40.20">
    <property type="entry name" value="Ankyrin repeat-containing domain"/>
    <property type="match status" value="1"/>
</dbReference>
<gene>
    <name evidence="8" type="primary">LOC112047653</name>
</gene>
<dbReference type="SUPFAM" id="SSF48403">
    <property type="entry name" value="Ankyrin repeat"/>
    <property type="match status" value="1"/>
</dbReference>
<dbReference type="PANTHER" id="PTHR24119">
    <property type="entry name" value="ACYL-COA-BINDING DOMAIN-CONTAINING PROTEIN 6"/>
    <property type="match status" value="1"/>
</dbReference>
<dbReference type="PROSITE" id="PS50088">
    <property type="entry name" value="ANK_REPEAT"/>
    <property type="match status" value="2"/>
</dbReference>
<evidence type="ECO:0000256" key="5">
    <source>
        <dbReference type="PROSITE-ProRule" id="PRU00023"/>
    </source>
</evidence>
<keyword evidence="2" id="KW-0677">Repeat</keyword>
<evidence type="ECO:0000256" key="3">
    <source>
        <dbReference type="ARBA" id="ARBA00023043"/>
    </source>
</evidence>
<dbReference type="GO" id="GO:0000062">
    <property type="term" value="F:fatty-acyl-CoA binding"/>
    <property type="evidence" value="ECO:0007669"/>
    <property type="project" value="InterPro"/>
</dbReference>
<dbReference type="InterPro" id="IPR019410">
    <property type="entry name" value="Methyltransf_16"/>
</dbReference>
<name>A0A6J1N6G3_BICAN</name>
<dbReference type="SUPFAM" id="SSF47027">
    <property type="entry name" value="Acyl-CoA binding protein"/>
    <property type="match status" value="1"/>
</dbReference>
<dbReference type="RefSeq" id="XP_023940603.2">
    <property type="nucleotide sequence ID" value="XM_024084835.2"/>
</dbReference>
<organism evidence="7 8">
    <name type="scientific">Bicyclus anynana</name>
    <name type="common">Squinting bush brown butterfly</name>
    <dbReference type="NCBI Taxonomy" id="110368"/>
    <lineage>
        <taxon>Eukaryota</taxon>
        <taxon>Metazoa</taxon>
        <taxon>Ecdysozoa</taxon>
        <taxon>Arthropoda</taxon>
        <taxon>Hexapoda</taxon>
        <taxon>Insecta</taxon>
        <taxon>Pterygota</taxon>
        <taxon>Neoptera</taxon>
        <taxon>Endopterygota</taxon>
        <taxon>Lepidoptera</taxon>
        <taxon>Glossata</taxon>
        <taxon>Ditrysia</taxon>
        <taxon>Papilionoidea</taxon>
        <taxon>Nymphalidae</taxon>
        <taxon>Satyrinae</taxon>
        <taxon>Satyrini</taxon>
        <taxon>Mycalesina</taxon>
        <taxon>Bicyclus</taxon>
    </lineage>
</organism>
<dbReference type="InterPro" id="IPR029063">
    <property type="entry name" value="SAM-dependent_MTases_sf"/>
</dbReference>
<dbReference type="Pfam" id="PF10294">
    <property type="entry name" value="Methyltransf_16"/>
    <property type="match status" value="1"/>
</dbReference>
<dbReference type="InterPro" id="IPR002110">
    <property type="entry name" value="Ankyrin_rpt"/>
</dbReference>
<dbReference type="PRINTS" id="PR00689">
    <property type="entry name" value="ACOABINDINGP"/>
</dbReference>
<evidence type="ECO:0000313" key="8">
    <source>
        <dbReference type="RefSeq" id="XP_023940603.2"/>
    </source>
</evidence>
<keyword evidence="3 5" id="KW-0040">ANK repeat</keyword>
<evidence type="ECO:0000259" key="6">
    <source>
        <dbReference type="PROSITE" id="PS51228"/>
    </source>
</evidence>
<dbReference type="InterPro" id="IPR036770">
    <property type="entry name" value="Ankyrin_rpt-contain_sf"/>
</dbReference>
<accession>A0A6J1N6G3</accession>
<dbReference type="Pfam" id="PF00887">
    <property type="entry name" value="ACBP"/>
    <property type="match status" value="1"/>
</dbReference>
<reference evidence="8" key="1">
    <citation type="submission" date="2025-08" db="UniProtKB">
        <authorList>
            <consortium name="RefSeq"/>
        </authorList>
    </citation>
    <scope>IDENTIFICATION</scope>
</reference>
<protein>
    <recommendedName>
        <fullName evidence="1">Acyl-CoA-binding domain-containing protein 6</fullName>
    </recommendedName>
</protein>
<dbReference type="PROSITE" id="PS50297">
    <property type="entry name" value="ANK_REP_REGION"/>
    <property type="match status" value="2"/>
</dbReference>
<dbReference type="InterPro" id="IPR014352">
    <property type="entry name" value="FERM/acyl-CoA-bd_prot_sf"/>
</dbReference>
<feature type="domain" description="ACB" evidence="6">
    <location>
        <begin position="236"/>
        <end position="321"/>
    </location>
</feature>
<keyword evidence="4" id="KW-0446">Lipid-binding</keyword>
<sequence length="468" mass="51778">MSDGRSVSGQLKKFVFRGKSSSNGDTRGEYLEIVIPELLSAGYSFYTWPSAPLLAWYLWTQRRHLRGLRVLELGCGTGLPGILAAKCGAHVTLTDSVALPRSLRHLSACCEANGLVPNRDVQVLGLAWGLFLTDVHNLRPVDLLLASDCFYEPTQFEEVLSTVAYFLDGTDARFLCAYQERSADWSIEALLKKWGLRGALLDLDSLSESTGVDYRALIALLNSDSDFSDDDQLSPLDKSFNKASGHVRKITSKLDNNQLLELYGLYKQSTEGICNTPKPGWLDGKGRRKWEAWRTLGDMSFEEAKQKYVDLVQKLDQDFSIASQGGPKESWAAVSSLRYSPEPALVHNELTIFDAARENMGEVVAQMLSENPELKNMKDDNGLTAIHWASDRDATYALTELIKAGCNVNALDDVDQTALHYAVACDHIKSIQILVDAGADLLKDNEDCTPLDLADNDEVRAILNSAFK</sequence>
<feature type="repeat" description="ANK" evidence="5">
    <location>
        <begin position="414"/>
        <end position="446"/>
    </location>
</feature>
<dbReference type="PANTHER" id="PTHR24119:SF0">
    <property type="entry name" value="ACYL-COA-BINDING DOMAIN-CONTAINING PROTEIN 6"/>
    <property type="match status" value="1"/>
</dbReference>
<evidence type="ECO:0000313" key="7">
    <source>
        <dbReference type="Proteomes" id="UP001652582"/>
    </source>
</evidence>
<keyword evidence="7" id="KW-1185">Reference proteome</keyword>
<dbReference type="Pfam" id="PF12796">
    <property type="entry name" value="Ank_2"/>
    <property type="match status" value="1"/>
</dbReference>
<evidence type="ECO:0000256" key="4">
    <source>
        <dbReference type="ARBA" id="ARBA00023121"/>
    </source>
</evidence>
<feature type="repeat" description="ANK" evidence="5">
    <location>
        <begin position="381"/>
        <end position="413"/>
    </location>
</feature>
<dbReference type="InterPro" id="IPR035984">
    <property type="entry name" value="Acyl-CoA-binding_sf"/>
</dbReference>
<dbReference type="SMART" id="SM00248">
    <property type="entry name" value="ANK"/>
    <property type="match status" value="2"/>
</dbReference>
<dbReference type="SUPFAM" id="SSF53335">
    <property type="entry name" value="S-adenosyl-L-methionine-dependent methyltransferases"/>
    <property type="match status" value="1"/>
</dbReference>
<dbReference type="Gene3D" id="1.20.80.10">
    <property type="match status" value="1"/>
</dbReference>
<dbReference type="AlphaFoldDB" id="A0A6J1N6G3"/>
<dbReference type="PROSITE" id="PS51228">
    <property type="entry name" value="ACB_2"/>
    <property type="match status" value="1"/>
</dbReference>
<proteinExistence type="predicted"/>
<dbReference type="KEGG" id="bany:112047653"/>
<evidence type="ECO:0000256" key="1">
    <source>
        <dbReference type="ARBA" id="ARBA00018419"/>
    </source>
</evidence>
<dbReference type="Gene3D" id="3.40.50.150">
    <property type="entry name" value="Vaccinia Virus protein VP39"/>
    <property type="match status" value="1"/>
</dbReference>
<dbReference type="InterPro" id="IPR000582">
    <property type="entry name" value="Acyl-CoA-binding_protein"/>
</dbReference>
<dbReference type="GeneID" id="112047653"/>